<evidence type="ECO:0000259" key="3">
    <source>
        <dbReference type="PROSITE" id="PS50217"/>
    </source>
</evidence>
<comment type="caution">
    <text evidence="4">The sequence shown here is derived from an EMBL/GenBank/DDBJ whole genome shotgun (WGS) entry which is preliminary data.</text>
</comment>
<evidence type="ECO:0000256" key="2">
    <source>
        <dbReference type="SAM" id="MobiDB-lite"/>
    </source>
</evidence>
<dbReference type="SUPFAM" id="SSF57959">
    <property type="entry name" value="Leucine zipper domain"/>
    <property type="match status" value="1"/>
</dbReference>
<feature type="compositionally biased region" description="Low complexity" evidence="2">
    <location>
        <begin position="314"/>
        <end position="325"/>
    </location>
</feature>
<feature type="compositionally biased region" description="Low complexity" evidence="2">
    <location>
        <begin position="85"/>
        <end position="98"/>
    </location>
</feature>
<proteinExistence type="predicted"/>
<accession>A0AAV7YVD2</accession>
<organism evidence="4 5">
    <name type="scientific">Anaeramoeba flamelloides</name>
    <dbReference type="NCBI Taxonomy" id="1746091"/>
    <lineage>
        <taxon>Eukaryota</taxon>
        <taxon>Metamonada</taxon>
        <taxon>Anaeramoebidae</taxon>
        <taxon>Anaeramoeba</taxon>
    </lineage>
</organism>
<feature type="compositionally biased region" description="Basic and acidic residues" evidence="2">
    <location>
        <begin position="72"/>
        <end position="82"/>
    </location>
</feature>
<dbReference type="PROSITE" id="PS00036">
    <property type="entry name" value="BZIP_BASIC"/>
    <property type="match status" value="1"/>
</dbReference>
<dbReference type="AlphaFoldDB" id="A0AAV7YVD2"/>
<keyword evidence="1" id="KW-0175">Coiled coil</keyword>
<dbReference type="Pfam" id="PF07716">
    <property type="entry name" value="bZIP_2"/>
    <property type="match status" value="1"/>
</dbReference>
<feature type="region of interest" description="Disordered" evidence="2">
    <location>
        <begin position="270"/>
        <end position="339"/>
    </location>
</feature>
<reference evidence="4" key="1">
    <citation type="submission" date="2022-08" db="EMBL/GenBank/DDBJ databases">
        <title>Novel sulphate-reducing endosymbionts in the free-living metamonad Anaeramoeba.</title>
        <authorList>
            <person name="Jerlstrom-Hultqvist J."/>
            <person name="Cepicka I."/>
            <person name="Gallot-Lavallee L."/>
            <person name="Salas-Leiva D."/>
            <person name="Curtis B.A."/>
            <person name="Zahonova K."/>
            <person name="Pipaliya S."/>
            <person name="Dacks J."/>
            <person name="Roger A.J."/>
        </authorList>
    </citation>
    <scope>NUCLEOTIDE SEQUENCE</scope>
    <source>
        <strain evidence="4">Busselton2</strain>
    </source>
</reference>
<evidence type="ECO:0000313" key="5">
    <source>
        <dbReference type="Proteomes" id="UP001146793"/>
    </source>
</evidence>
<dbReference type="PROSITE" id="PS50217">
    <property type="entry name" value="BZIP"/>
    <property type="match status" value="1"/>
</dbReference>
<evidence type="ECO:0000256" key="1">
    <source>
        <dbReference type="SAM" id="Coils"/>
    </source>
</evidence>
<dbReference type="SMART" id="SM00338">
    <property type="entry name" value="BRLZ"/>
    <property type="match status" value="1"/>
</dbReference>
<dbReference type="InterPro" id="IPR004827">
    <property type="entry name" value="bZIP"/>
</dbReference>
<protein>
    <submittedName>
        <fullName evidence="4">Bzip transcription factor</fullName>
    </submittedName>
</protein>
<evidence type="ECO:0000313" key="4">
    <source>
        <dbReference type="EMBL" id="KAJ3431837.1"/>
    </source>
</evidence>
<feature type="coiled-coil region" evidence="1">
    <location>
        <begin position="359"/>
        <end position="414"/>
    </location>
</feature>
<sequence>MDFLSDNLFLDPYFCDTHQTQTKNSCVPNDRFALKEVSEKLFNESPKLYDLPSSDPNSDANSNLLFNDEQRMNKKNCNENKKNKNQNNKSNNEQKMNSMLSPLGDLGTGFDLEYPDLSLLGDVSNEDEIEIQLAKLLGIDENQFKKDKTKNVTTINRENTNPNLTKAKELVIPKIQKKKRNSNKKTKKKKILIFKTKNKKIENSQTWNKTDNQEMNDKNSFQKRYNLRNMKQPKDSFNLIWMINEEDAIHQEKLKKKQIKMNNFNLQEKSNGLEIKKKKIQKDDKTPNPSHRKRTFTRSNSKKTNYLKKKQQQEQEQQQAQVQEEQQQKKKRTNKASLTIEKKRSELAKITDVKQVRKLPEKEKRLRRLEKNREAARKIREKKRLELENLKQRIVQLEKENSQFQEQLKLKDKEIFRLQNLCKKNNIF</sequence>
<gene>
    <name evidence="4" type="ORF">M0812_20761</name>
</gene>
<dbReference type="GO" id="GO:0003700">
    <property type="term" value="F:DNA-binding transcription factor activity"/>
    <property type="evidence" value="ECO:0007669"/>
    <property type="project" value="InterPro"/>
</dbReference>
<name>A0AAV7YVD2_9EUKA</name>
<dbReference type="Gene3D" id="1.20.5.170">
    <property type="match status" value="1"/>
</dbReference>
<dbReference type="Proteomes" id="UP001146793">
    <property type="component" value="Unassembled WGS sequence"/>
</dbReference>
<dbReference type="EMBL" id="JANTQA010000047">
    <property type="protein sequence ID" value="KAJ3431837.1"/>
    <property type="molecule type" value="Genomic_DNA"/>
</dbReference>
<dbReference type="InterPro" id="IPR046347">
    <property type="entry name" value="bZIP_sf"/>
</dbReference>
<feature type="domain" description="BZIP" evidence="3">
    <location>
        <begin position="362"/>
        <end position="425"/>
    </location>
</feature>
<feature type="region of interest" description="Disordered" evidence="2">
    <location>
        <begin position="72"/>
        <end position="99"/>
    </location>
</feature>